<proteinExistence type="predicted"/>
<comment type="caution">
    <text evidence="2">The sequence shown here is derived from an EMBL/GenBank/DDBJ whole genome shotgun (WGS) entry which is preliminary data.</text>
</comment>
<dbReference type="EMBL" id="VZRB01000035">
    <property type="protein sequence ID" value="KAB1141051.1"/>
    <property type="molecule type" value="Genomic_DNA"/>
</dbReference>
<keyword evidence="3" id="KW-1185">Reference proteome</keyword>
<name>A0A6H9UT58_9ACTN</name>
<gene>
    <name evidence="2" type="ORF">F7R91_34110</name>
    <name evidence="1" type="ORF">F7R91_36790</name>
</gene>
<dbReference type="Proteomes" id="UP000442707">
    <property type="component" value="Unassembled WGS sequence"/>
</dbReference>
<evidence type="ECO:0000313" key="3">
    <source>
        <dbReference type="Proteomes" id="UP000442707"/>
    </source>
</evidence>
<reference evidence="2 3" key="1">
    <citation type="submission" date="2019-09" db="EMBL/GenBank/DDBJ databases">
        <title>Screening of Novel Bioactive Compounds from Soil-Associated.</title>
        <authorList>
            <person name="Zhao S."/>
        </authorList>
    </citation>
    <scope>NUCLEOTIDE SEQUENCE [LARGE SCALE GENOMIC DNA]</scope>
    <source>
        <strain evidence="2 3">HIT-DPA4</strain>
    </source>
</reference>
<organism evidence="2 3">
    <name type="scientific">Streptomyces luteolifulvus</name>
    <dbReference type="NCBI Taxonomy" id="2615112"/>
    <lineage>
        <taxon>Bacteria</taxon>
        <taxon>Bacillati</taxon>
        <taxon>Actinomycetota</taxon>
        <taxon>Actinomycetes</taxon>
        <taxon>Kitasatosporales</taxon>
        <taxon>Streptomycetaceae</taxon>
        <taxon>Streptomyces</taxon>
    </lineage>
</organism>
<protein>
    <submittedName>
        <fullName evidence="2">Uncharacterized protein</fullName>
    </submittedName>
</protein>
<evidence type="ECO:0000313" key="2">
    <source>
        <dbReference type="EMBL" id="KAB1141051.1"/>
    </source>
</evidence>
<accession>A0A6H9UT58</accession>
<sequence>MLRSACRGCGGGVVRGCLLGCRRFRFRWRGWVGRCRVGWGRVGRGRCRVGRGRVRVGRGRRGGGGGRLAGPG</sequence>
<dbReference type="AlphaFoldDB" id="A0A6H9UT58"/>
<dbReference type="EMBL" id="VZRB01000044">
    <property type="protein sequence ID" value="KAB1140209.1"/>
    <property type="molecule type" value="Genomic_DNA"/>
</dbReference>
<evidence type="ECO:0000313" key="1">
    <source>
        <dbReference type="EMBL" id="KAB1140209.1"/>
    </source>
</evidence>